<accession>A0A0D2J370</accession>
<comment type="caution">
    <text evidence="1">The sequence shown here is derived from an EMBL/GenBank/DDBJ whole genome shotgun (WGS) entry which is preliminary data.</text>
</comment>
<dbReference type="InParanoid" id="A0A0D2J370"/>
<dbReference type="RefSeq" id="WP_044350526.1">
    <property type="nucleotide sequence ID" value="NZ_AZAC01000029.1"/>
</dbReference>
<protein>
    <submittedName>
        <fullName evidence="1">Uncharacterized protein</fullName>
    </submittedName>
</protein>
<name>A0A0D2J370_9BACT</name>
<organism evidence="1 2">
    <name type="scientific">Dethiosulfatarculus sandiegensis</name>
    <dbReference type="NCBI Taxonomy" id="1429043"/>
    <lineage>
        <taxon>Bacteria</taxon>
        <taxon>Pseudomonadati</taxon>
        <taxon>Thermodesulfobacteriota</taxon>
        <taxon>Desulfarculia</taxon>
        <taxon>Desulfarculales</taxon>
        <taxon>Desulfarculaceae</taxon>
        <taxon>Dethiosulfatarculus</taxon>
    </lineage>
</organism>
<proteinExistence type="predicted"/>
<reference evidence="1 2" key="1">
    <citation type="submission" date="2013-11" db="EMBL/GenBank/DDBJ databases">
        <title>Metagenomic analysis of a methanogenic consortium involved in long chain n-alkane degradation.</title>
        <authorList>
            <person name="Davidova I.A."/>
            <person name="Callaghan A.V."/>
            <person name="Wawrik B."/>
            <person name="Pruitt S."/>
            <person name="Marks C."/>
            <person name="Duncan K.E."/>
            <person name="Suflita J.M."/>
        </authorList>
    </citation>
    <scope>NUCLEOTIDE SEQUENCE [LARGE SCALE GENOMIC DNA]</scope>
    <source>
        <strain evidence="1 2">SPR</strain>
    </source>
</reference>
<keyword evidence="2" id="KW-1185">Reference proteome</keyword>
<sequence length="68" mass="7349">MVFLAADEPLFADSPWSPACGVLADRPLPVCERGKNKTVAGGHCLEFHLEKGQAPQKAWGRYRPGTGL</sequence>
<dbReference type="AlphaFoldDB" id="A0A0D2J370"/>
<evidence type="ECO:0000313" key="1">
    <source>
        <dbReference type="EMBL" id="KIX12634.1"/>
    </source>
</evidence>
<gene>
    <name evidence="1" type="ORF">X474_18690</name>
</gene>
<dbReference type="Proteomes" id="UP000032233">
    <property type="component" value="Unassembled WGS sequence"/>
</dbReference>
<dbReference type="EMBL" id="AZAC01000029">
    <property type="protein sequence ID" value="KIX12634.1"/>
    <property type="molecule type" value="Genomic_DNA"/>
</dbReference>
<evidence type="ECO:0000313" key="2">
    <source>
        <dbReference type="Proteomes" id="UP000032233"/>
    </source>
</evidence>